<dbReference type="GeneID" id="5482286"/>
<keyword evidence="3" id="KW-1185">Reference proteome</keyword>
<dbReference type="RefSeq" id="XP_001586201.1">
    <property type="nucleotide sequence ID" value="XM_001586151.1"/>
</dbReference>
<dbReference type="AlphaFoldDB" id="A7F5A1"/>
<dbReference type="PANTHER" id="PTHR33365:SF12">
    <property type="entry name" value="TAT PATHWAY SIGNAL SEQUENCE"/>
    <property type="match status" value="1"/>
</dbReference>
<accession>A7F5A1</accession>
<evidence type="ECO:0000256" key="1">
    <source>
        <dbReference type="ARBA" id="ARBA00035112"/>
    </source>
</evidence>
<gene>
    <name evidence="2" type="ORF">SS1G_12776</name>
</gene>
<protein>
    <submittedName>
        <fullName evidence="2">Uncharacterized protein</fullName>
    </submittedName>
</protein>
<name>A7F5A1_SCLS1</name>
<evidence type="ECO:0000313" key="2">
    <source>
        <dbReference type="EMBL" id="EDN97922.1"/>
    </source>
</evidence>
<dbReference type="InParanoid" id="A7F5A1"/>
<evidence type="ECO:0000313" key="3">
    <source>
        <dbReference type="Proteomes" id="UP000001312"/>
    </source>
</evidence>
<dbReference type="EMBL" id="CH476642">
    <property type="protein sequence ID" value="EDN97922.1"/>
    <property type="molecule type" value="Genomic_DNA"/>
</dbReference>
<dbReference type="PANTHER" id="PTHR33365">
    <property type="entry name" value="YALI0B05434P"/>
    <property type="match status" value="1"/>
</dbReference>
<dbReference type="Proteomes" id="UP000001312">
    <property type="component" value="Unassembled WGS sequence"/>
</dbReference>
<proteinExistence type="inferred from homology"/>
<dbReference type="KEGG" id="ssl:SS1G_12776"/>
<reference evidence="3" key="1">
    <citation type="journal article" date="2011" name="PLoS Genet.">
        <title>Genomic analysis of the necrotrophic fungal pathogens Sclerotinia sclerotiorum and Botrytis cinerea.</title>
        <authorList>
            <person name="Amselem J."/>
            <person name="Cuomo C.A."/>
            <person name="van Kan J.A."/>
            <person name="Viaud M."/>
            <person name="Benito E.P."/>
            <person name="Couloux A."/>
            <person name="Coutinho P.M."/>
            <person name="de Vries R.P."/>
            <person name="Dyer P.S."/>
            <person name="Fillinger S."/>
            <person name="Fournier E."/>
            <person name="Gout L."/>
            <person name="Hahn M."/>
            <person name="Kohn L."/>
            <person name="Lapalu N."/>
            <person name="Plummer K.M."/>
            <person name="Pradier J.M."/>
            <person name="Quevillon E."/>
            <person name="Sharon A."/>
            <person name="Simon A."/>
            <person name="ten Have A."/>
            <person name="Tudzynski B."/>
            <person name="Tudzynski P."/>
            <person name="Wincker P."/>
            <person name="Andrew M."/>
            <person name="Anthouard V."/>
            <person name="Beever R.E."/>
            <person name="Beffa R."/>
            <person name="Benoit I."/>
            <person name="Bouzid O."/>
            <person name="Brault B."/>
            <person name="Chen Z."/>
            <person name="Choquer M."/>
            <person name="Collemare J."/>
            <person name="Cotton P."/>
            <person name="Danchin E.G."/>
            <person name="Da Silva C."/>
            <person name="Gautier A."/>
            <person name="Giraud C."/>
            <person name="Giraud T."/>
            <person name="Gonzalez C."/>
            <person name="Grossetete S."/>
            <person name="Guldener U."/>
            <person name="Henrissat B."/>
            <person name="Howlett B.J."/>
            <person name="Kodira C."/>
            <person name="Kretschmer M."/>
            <person name="Lappartient A."/>
            <person name="Leroch M."/>
            <person name="Levis C."/>
            <person name="Mauceli E."/>
            <person name="Neuveglise C."/>
            <person name="Oeser B."/>
            <person name="Pearson M."/>
            <person name="Poulain J."/>
            <person name="Poussereau N."/>
            <person name="Quesneville H."/>
            <person name="Rascle C."/>
            <person name="Schumacher J."/>
            <person name="Segurens B."/>
            <person name="Sexton A."/>
            <person name="Silva E."/>
            <person name="Sirven C."/>
            <person name="Soanes D.M."/>
            <person name="Talbot N.J."/>
            <person name="Templeton M."/>
            <person name="Yandava C."/>
            <person name="Yarden O."/>
            <person name="Zeng Q."/>
            <person name="Rollins J.A."/>
            <person name="Lebrun M.H."/>
            <person name="Dickman M."/>
        </authorList>
    </citation>
    <scope>NUCLEOTIDE SEQUENCE [LARGE SCALE GENOMIC DNA]</scope>
    <source>
        <strain evidence="3">ATCC 18683 / 1980 / Ss-1</strain>
    </source>
</reference>
<dbReference type="InterPro" id="IPR021765">
    <property type="entry name" value="UstYa-like"/>
</dbReference>
<comment type="similarity">
    <text evidence="1">Belongs to the ustYa family.</text>
</comment>
<organism evidence="2 3">
    <name type="scientific">Sclerotinia sclerotiorum (strain ATCC 18683 / 1980 / Ss-1)</name>
    <name type="common">White mold</name>
    <name type="synonym">Whetzelinia sclerotiorum</name>
    <dbReference type="NCBI Taxonomy" id="665079"/>
    <lineage>
        <taxon>Eukaryota</taxon>
        <taxon>Fungi</taxon>
        <taxon>Dikarya</taxon>
        <taxon>Ascomycota</taxon>
        <taxon>Pezizomycotina</taxon>
        <taxon>Leotiomycetes</taxon>
        <taxon>Helotiales</taxon>
        <taxon>Sclerotiniaceae</taxon>
        <taxon>Sclerotinia</taxon>
    </lineage>
</organism>
<sequence>MSQDRTLLVPYSPVNGMISYERHPLYFGEDPKFAGAPEDVDEAWDYLLEPHCVDTIRRSLMCKADVGLYTAYWIGDHNAFPNKELRSESETIERMLERSREYRKNGNQ</sequence>
<dbReference type="GO" id="GO:0043386">
    <property type="term" value="P:mycotoxin biosynthetic process"/>
    <property type="evidence" value="ECO:0007669"/>
    <property type="project" value="InterPro"/>
</dbReference>
<dbReference type="Pfam" id="PF11807">
    <property type="entry name" value="UstYa"/>
    <property type="match status" value="1"/>
</dbReference>